<keyword evidence="2" id="KW-1185">Reference proteome</keyword>
<dbReference type="GO" id="GO:0048366">
    <property type="term" value="P:leaf development"/>
    <property type="evidence" value="ECO:0007669"/>
    <property type="project" value="TreeGrafter"/>
</dbReference>
<dbReference type="GO" id="GO:0008964">
    <property type="term" value="F:phosphoenolpyruvate carboxylase activity"/>
    <property type="evidence" value="ECO:0007669"/>
    <property type="project" value="InterPro"/>
</dbReference>
<dbReference type="GO" id="GO:0006099">
    <property type="term" value="P:tricarboxylic acid cycle"/>
    <property type="evidence" value="ECO:0007669"/>
    <property type="project" value="InterPro"/>
</dbReference>
<dbReference type="GO" id="GO:0005829">
    <property type="term" value="C:cytosol"/>
    <property type="evidence" value="ECO:0007669"/>
    <property type="project" value="TreeGrafter"/>
</dbReference>
<reference evidence="1 2" key="1">
    <citation type="submission" date="2020-10" db="EMBL/GenBank/DDBJ databases">
        <title>The Coptis chinensis genome and diversification of protoberbering-type alkaloids.</title>
        <authorList>
            <person name="Wang B."/>
            <person name="Shu S."/>
            <person name="Song C."/>
            <person name="Liu Y."/>
        </authorList>
    </citation>
    <scope>NUCLEOTIDE SEQUENCE [LARGE SCALE GENOMIC DNA]</scope>
    <source>
        <strain evidence="1">HL-2020</strain>
        <tissue evidence="1">Leaf</tissue>
    </source>
</reference>
<dbReference type="InterPro" id="IPR021135">
    <property type="entry name" value="PEP_COase"/>
</dbReference>
<dbReference type="GO" id="GO:0009507">
    <property type="term" value="C:chloroplast"/>
    <property type="evidence" value="ECO:0007669"/>
    <property type="project" value="TreeGrafter"/>
</dbReference>
<gene>
    <name evidence="1" type="ORF">IFM89_029242</name>
</gene>
<comment type="caution">
    <text evidence="1">The sequence shown here is derived from an EMBL/GenBank/DDBJ whole genome shotgun (WGS) entry which is preliminary data.</text>
</comment>
<sequence length="88" mass="9970">MVTTIVVVTVLHNFIFFYDALLLDHFLDSLQDLHGKDIKETVQECYELSAEYEGNLEPQKLEELGSKLASLDHGDSIVVSKSFSHMLN</sequence>
<dbReference type="Pfam" id="PF00311">
    <property type="entry name" value="PEPcase"/>
    <property type="match status" value="1"/>
</dbReference>
<dbReference type="EMBL" id="JADFTS010000009">
    <property type="protein sequence ID" value="KAF9589879.1"/>
    <property type="molecule type" value="Genomic_DNA"/>
</dbReference>
<evidence type="ECO:0000313" key="2">
    <source>
        <dbReference type="Proteomes" id="UP000631114"/>
    </source>
</evidence>
<evidence type="ECO:0008006" key="3">
    <source>
        <dbReference type="Google" id="ProtNLM"/>
    </source>
</evidence>
<dbReference type="GO" id="GO:0048046">
    <property type="term" value="C:apoplast"/>
    <property type="evidence" value="ECO:0007669"/>
    <property type="project" value="TreeGrafter"/>
</dbReference>
<dbReference type="GO" id="GO:0015977">
    <property type="term" value="P:carbon fixation"/>
    <property type="evidence" value="ECO:0007669"/>
    <property type="project" value="InterPro"/>
</dbReference>
<dbReference type="Proteomes" id="UP000631114">
    <property type="component" value="Unassembled WGS sequence"/>
</dbReference>
<protein>
    <recommendedName>
        <fullName evidence="3">Phosphoenolpyruvate carboxylase</fullName>
    </recommendedName>
</protein>
<accession>A0A835H016</accession>
<dbReference type="PANTHER" id="PTHR30523:SF47">
    <property type="entry name" value="PHOSPHOENOLPYRUVATE CARBOXYLASE 2"/>
    <property type="match status" value="1"/>
</dbReference>
<name>A0A835H016_9MAGN</name>
<dbReference type="OrthoDB" id="1582145at2759"/>
<organism evidence="1 2">
    <name type="scientific">Coptis chinensis</name>
    <dbReference type="NCBI Taxonomy" id="261450"/>
    <lineage>
        <taxon>Eukaryota</taxon>
        <taxon>Viridiplantae</taxon>
        <taxon>Streptophyta</taxon>
        <taxon>Embryophyta</taxon>
        <taxon>Tracheophyta</taxon>
        <taxon>Spermatophyta</taxon>
        <taxon>Magnoliopsida</taxon>
        <taxon>Ranunculales</taxon>
        <taxon>Ranunculaceae</taxon>
        <taxon>Coptidoideae</taxon>
        <taxon>Coptis</taxon>
    </lineage>
</organism>
<dbReference type="PANTHER" id="PTHR30523">
    <property type="entry name" value="PHOSPHOENOLPYRUVATE CARBOXYLASE"/>
    <property type="match status" value="1"/>
</dbReference>
<evidence type="ECO:0000313" key="1">
    <source>
        <dbReference type="EMBL" id="KAF9589879.1"/>
    </source>
</evidence>
<dbReference type="AlphaFoldDB" id="A0A835H016"/>
<proteinExistence type="predicted"/>